<gene>
    <name evidence="3" type="ORF">OGAPHI_000525</name>
</gene>
<accession>A0A9P8PG93</accession>
<dbReference type="Proteomes" id="UP000769157">
    <property type="component" value="Unassembled WGS sequence"/>
</dbReference>
<dbReference type="SUPFAM" id="SSF68906">
    <property type="entry name" value="SAP domain"/>
    <property type="match status" value="1"/>
</dbReference>
<dbReference type="OrthoDB" id="3993201at2759"/>
<dbReference type="Gene3D" id="1.10.720.30">
    <property type="entry name" value="SAP domain"/>
    <property type="match status" value="1"/>
</dbReference>
<dbReference type="InterPro" id="IPR036361">
    <property type="entry name" value="SAP_dom_sf"/>
</dbReference>
<sequence length="245" mass="26797">MLRTARSLPTIGAAYRQSVQRGFATVRKAPQAFPKDDLAVKLQTTTRSVHQTSKAQLLMDVGNPSKYTSMNLQGLKMECKRRGLKVSGRKIDLMQRLTQYDSSKTVAQPAARTITTTSKAAKKPTTRQMSSTASKKAKGDNSTIDFYKVDQKAYPPPDEKPAIKIPSLSTKASLKDKPIVKETAGTVSQVLDSAPVSKAGQILQTTKEKISESAPKQSSSDGLFFGLFGLFTLGWWSQKSKDGRH</sequence>
<reference evidence="3" key="2">
    <citation type="submission" date="2021-01" db="EMBL/GenBank/DDBJ databases">
        <authorList>
            <person name="Schikora-Tamarit M.A."/>
        </authorList>
    </citation>
    <scope>NUCLEOTIDE SEQUENCE</scope>
    <source>
        <strain evidence="3">CBS6075</strain>
    </source>
</reference>
<dbReference type="GeneID" id="70232493"/>
<dbReference type="EMBL" id="JAEUBE010000070">
    <property type="protein sequence ID" value="KAH3671302.1"/>
    <property type="molecule type" value="Genomic_DNA"/>
</dbReference>
<dbReference type="InterPro" id="IPR003034">
    <property type="entry name" value="SAP_dom"/>
</dbReference>
<evidence type="ECO:0000259" key="2">
    <source>
        <dbReference type="PROSITE" id="PS50800"/>
    </source>
</evidence>
<reference evidence="3" key="1">
    <citation type="journal article" date="2021" name="Open Biol.">
        <title>Shared evolutionary footprints suggest mitochondrial oxidative damage underlies multiple complex I losses in fungi.</title>
        <authorList>
            <person name="Schikora-Tamarit M.A."/>
            <person name="Marcet-Houben M."/>
            <person name="Nosek J."/>
            <person name="Gabaldon T."/>
        </authorList>
    </citation>
    <scope>NUCLEOTIDE SEQUENCE</scope>
    <source>
        <strain evidence="3">CBS6075</strain>
    </source>
</reference>
<protein>
    <recommendedName>
        <fullName evidence="2">SAP domain-containing protein</fullName>
    </recommendedName>
</protein>
<dbReference type="PROSITE" id="PS50800">
    <property type="entry name" value="SAP"/>
    <property type="match status" value="1"/>
</dbReference>
<proteinExistence type="predicted"/>
<organism evidence="3 4">
    <name type="scientific">Ogataea philodendri</name>
    <dbReference type="NCBI Taxonomy" id="1378263"/>
    <lineage>
        <taxon>Eukaryota</taxon>
        <taxon>Fungi</taxon>
        <taxon>Dikarya</taxon>
        <taxon>Ascomycota</taxon>
        <taxon>Saccharomycotina</taxon>
        <taxon>Pichiomycetes</taxon>
        <taxon>Pichiales</taxon>
        <taxon>Pichiaceae</taxon>
        <taxon>Ogataea</taxon>
    </lineage>
</organism>
<dbReference type="SMART" id="SM00513">
    <property type="entry name" value="SAP"/>
    <property type="match status" value="1"/>
</dbReference>
<evidence type="ECO:0000313" key="3">
    <source>
        <dbReference type="EMBL" id="KAH3671302.1"/>
    </source>
</evidence>
<evidence type="ECO:0000313" key="4">
    <source>
        <dbReference type="Proteomes" id="UP000769157"/>
    </source>
</evidence>
<evidence type="ECO:0000256" key="1">
    <source>
        <dbReference type="SAM" id="MobiDB-lite"/>
    </source>
</evidence>
<feature type="compositionally biased region" description="Polar residues" evidence="1">
    <location>
        <begin position="127"/>
        <end position="139"/>
    </location>
</feature>
<keyword evidence="4" id="KW-1185">Reference proteome</keyword>
<feature type="domain" description="SAP" evidence="2">
    <location>
        <begin position="67"/>
        <end position="101"/>
    </location>
</feature>
<dbReference type="Pfam" id="PF02037">
    <property type="entry name" value="SAP"/>
    <property type="match status" value="1"/>
</dbReference>
<name>A0A9P8PG93_9ASCO</name>
<dbReference type="AlphaFoldDB" id="A0A9P8PG93"/>
<feature type="region of interest" description="Disordered" evidence="1">
    <location>
        <begin position="111"/>
        <end position="139"/>
    </location>
</feature>
<dbReference type="RefSeq" id="XP_046064601.1">
    <property type="nucleotide sequence ID" value="XM_046206434.1"/>
</dbReference>
<comment type="caution">
    <text evidence="3">The sequence shown here is derived from an EMBL/GenBank/DDBJ whole genome shotgun (WGS) entry which is preliminary data.</text>
</comment>